<dbReference type="EMBL" id="LUEZ02000009">
    <property type="protein sequence ID" value="RDB29925.1"/>
    <property type="molecule type" value="Genomic_DNA"/>
</dbReference>
<name>A0A369KB88_HYPMA</name>
<evidence type="ECO:0000313" key="2">
    <source>
        <dbReference type="Proteomes" id="UP000076154"/>
    </source>
</evidence>
<organism evidence="1 2">
    <name type="scientific">Hypsizygus marmoreus</name>
    <name type="common">White beech mushroom</name>
    <name type="synonym">Agaricus marmoreus</name>
    <dbReference type="NCBI Taxonomy" id="39966"/>
    <lineage>
        <taxon>Eukaryota</taxon>
        <taxon>Fungi</taxon>
        <taxon>Dikarya</taxon>
        <taxon>Basidiomycota</taxon>
        <taxon>Agaricomycotina</taxon>
        <taxon>Agaricomycetes</taxon>
        <taxon>Agaricomycetidae</taxon>
        <taxon>Agaricales</taxon>
        <taxon>Tricholomatineae</taxon>
        <taxon>Lyophyllaceae</taxon>
        <taxon>Hypsizygus</taxon>
    </lineage>
</organism>
<protein>
    <submittedName>
        <fullName evidence="1">Uncharacterized protein</fullName>
    </submittedName>
</protein>
<sequence length="79" mass="8926">MSQFFKGLSTKISSLLDHQLQKHGKSLIGSSSCADKIRTRRGSLNSAQWSDSEISGERRQTYRMVVLYRRPPSSTGRHS</sequence>
<evidence type="ECO:0000313" key="1">
    <source>
        <dbReference type="EMBL" id="RDB29925.1"/>
    </source>
</evidence>
<reference evidence="1" key="1">
    <citation type="submission" date="2018-04" db="EMBL/GenBank/DDBJ databases">
        <title>Whole genome sequencing of Hypsizygus marmoreus.</title>
        <authorList>
            <person name="Choi I.-G."/>
            <person name="Min B."/>
            <person name="Kim J.-G."/>
            <person name="Kim S."/>
            <person name="Oh Y.-L."/>
            <person name="Kong W.-S."/>
            <person name="Park H."/>
            <person name="Jeong J."/>
            <person name="Song E.-S."/>
        </authorList>
    </citation>
    <scope>NUCLEOTIDE SEQUENCE [LARGE SCALE GENOMIC DNA]</scope>
    <source>
        <strain evidence="1">51987-8</strain>
    </source>
</reference>
<keyword evidence="2" id="KW-1185">Reference proteome</keyword>
<gene>
    <name evidence="1" type="ORF">Hypma_014057</name>
</gene>
<dbReference type="InParanoid" id="A0A369KB88"/>
<comment type="caution">
    <text evidence="1">The sequence shown here is derived from an EMBL/GenBank/DDBJ whole genome shotgun (WGS) entry which is preliminary data.</text>
</comment>
<dbReference type="AlphaFoldDB" id="A0A369KB88"/>
<dbReference type="Proteomes" id="UP000076154">
    <property type="component" value="Unassembled WGS sequence"/>
</dbReference>
<proteinExistence type="predicted"/>
<accession>A0A369KB88</accession>